<dbReference type="InterPro" id="IPR014174">
    <property type="entry name" value="CRISPR-assoc_prot_Cas6/Cmx6"/>
</dbReference>
<evidence type="ECO:0008006" key="2">
    <source>
        <dbReference type="Google" id="ProtNLM"/>
    </source>
</evidence>
<evidence type="ECO:0000313" key="1">
    <source>
        <dbReference type="EMBL" id="VAW72627.1"/>
    </source>
</evidence>
<protein>
    <recommendedName>
        <fullName evidence="2">CRISPR-associated protein, Cas6-related</fullName>
    </recommendedName>
</protein>
<accession>A0A3B0YAN9</accession>
<dbReference type="NCBIfam" id="TIGR02807">
    <property type="entry name" value="cas6_cmx6"/>
    <property type="match status" value="1"/>
</dbReference>
<dbReference type="EMBL" id="UOFN01000002">
    <property type="protein sequence ID" value="VAW72627.1"/>
    <property type="molecule type" value="Genomic_DNA"/>
</dbReference>
<reference evidence="1" key="1">
    <citation type="submission" date="2018-06" db="EMBL/GenBank/DDBJ databases">
        <authorList>
            <person name="Zhirakovskaya E."/>
        </authorList>
    </citation>
    <scope>NUCLEOTIDE SEQUENCE</scope>
</reference>
<dbReference type="AlphaFoldDB" id="A0A3B0YAN9"/>
<name>A0A3B0YAN9_9ZZZZ</name>
<organism evidence="1">
    <name type="scientific">hydrothermal vent metagenome</name>
    <dbReference type="NCBI Taxonomy" id="652676"/>
    <lineage>
        <taxon>unclassified sequences</taxon>
        <taxon>metagenomes</taxon>
        <taxon>ecological metagenomes</taxon>
    </lineage>
</organism>
<proteinExistence type="predicted"/>
<sequence length="236" mass="26782">MFWEEKESKNESFTVSEEVVDLVYSISCKHLPLDHAYSFSVAIRQVLPWIDEEPLAGIHLIHGAESGNGWMRPEDPTNEVLHLSKRSRMTLRVPGHRVDEAGKLTGAELDIDSHTLVVGKAKMHRFSILPTQFARYVVVPDDIDHQDEEAFMYFAAEQLKALQVPVRKLMCGRAHAIQHPDGEVYTRSIMLAELKNDEAIRLQQHGIGTHRKMGCGLFMPHRGISAVHEITDDKKQ</sequence>
<dbReference type="Pfam" id="PF09559">
    <property type="entry name" value="Cas6"/>
    <property type="match status" value="1"/>
</dbReference>
<gene>
    <name evidence="1" type="ORF">MNBD_GAMMA15-1570</name>
</gene>